<dbReference type="GeneID" id="43165109"/>
<feature type="domain" description="TonB-dependent receptor-like beta-barrel" evidence="8">
    <location>
        <begin position="438"/>
        <end position="966"/>
    </location>
</feature>
<feature type="chain" id="PRO_5046290992" evidence="7">
    <location>
        <begin position="40"/>
        <end position="999"/>
    </location>
</feature>
<evidence type="ECO:0000256" key="5">
    <source>
        <dbReference type="RuleBase" id="RU003357"/>
    </source>
</evidence>
<keyword evidence="3 5" id="KW-0472">Membrane</keyword>
<keyword evidence="11" id="KW-1185">Reference proteome</keyword>
<dbReference type="NCBIfam" id="TIGR01782">
    <property type="entry name" value="TonB-Xanth-Caul"/>
    <property type="match status" value="1"/>
</dbReference>
<keyword evidence="7" id="KW-0732">Signal</keyword>
<feature type="region of interest" description="Disordered" evidence="6">
    <location>
        <begin position="422"/>
        <end position="442"/>
    </location>
</feature>
<dbReference type="PANTHER" id="PTHR40980:SF3">
    <property type="entry name" value="TONB-DEPENDENT RECEPTOR-LIKE BETA-BARREL DOMAIN-CONTAINING PROTEIN"/>
    <property type="match status" value="1"/>
</dbReference>
<dbReference type="InterPro" id="IPR036942">
    <property type="entry name" value="Beta-barrel_TonB_sf"/>
</dbReference>
<dbReference type="InterPro" id="IPR012910">
    <property type="entry name" value="Plug_dom"/>
</dbReference>
<evidence type="ECO:0000256" key="1">
    <source>
        <dbReference type="ARBA" id="ARBA00004442"/>
    </source>
</evidence>
<feature type="signal peptide" evidence="7">
    <location>
        <begin position="1"/>
        <end position="39"/>
    </location>
</feature>
<dbReference type="InterPro" id="IPR037066">
    <property type="entry name" value="Plug_dom_sf"/>
</dbReference>
<comment type="similarity">
    <text evidence="2 5">Belongs to the TonB-dependent receptor family.</text>
</comment>
<dbReference type="EMBL" id="CP140152">
    <property type="protein sequence ID" value="WQH04149.1"/>
    <property type="molecule type" value="Genomic_DNA"/>
</dbReference>
<evidence type="ECO:0000259" key="9">
    <source>
        <dbReference type="Pfam" id="PF07715"/>
    </source>
</evidence>
<feature type="region of interest" description="Disordered" evidence="6">
    <location>
        <begin position="262"/>
        <end position="292"/>
    </location>
</feature>
<sequence>MQQNLKTFSKLLPKPLPKQRRLIALAVAGACASFVPAHAQQVAAPVPGDVDGPKVVVTGIRASMQSTMNMKRNSDGIVDGIVADDIGKFPDTNLAESLQRISGVSIDRSNGEGQKVTVRGLGPDFNLVLLNGRQMPTTDLGDLGGRSFDFSNLASESISQLQVYKSGRADNPSGGIGATINVMTARPFDNPGMHSSIGVKAVHDTSNKHLPGMLKGDSTTPEVSGIYTNTSEDGRFGVAVSASYQERNSGFNRAGLANGYQGPYLGSDTTPGSTLPQPGQPGSQNITNRPGPTDVYSIPQNFGYGVNGIQRQRTNGQLALQFRPVKDITSTLDFTYSENKVQTKRNELSVWFAQTPTSTSSWPGGHVQSPLTYSESYNSPQDISIVGGDYATKTKNESIGFNTVWKASNALKLNFDVHHSTAESGADSPWGTENNLSNASFSRGTTSVDFTNKLPIVSMPAANLAAQPIQGTGSWFHNSYQKSKVDQAQVGGDWQVLEASTVKFGAGYTKSSNRSTYSNVQNNTWSGASKASDYPASAYQANPLGDYFSKIGGSPNLFGTLYTFDFATVRALTANATGNQAGYLPNFASADTDRLLTEKTSSVYASFGTDWDTAMPMHTSAGVRFEKTKVTSVAQVQPGVAMVWESQNELPITLAGAELSTTASSYNNVLPSLNFDIDLRSDMKLRASAGATIGRARYDQLQGGLSLGTIASTYNGTASVGNPALKPVKSKNLDLSYEWYYDKQSVLSLALFRKEMDNYAATIVTPGSQYDLHTPVGGAYYNTALSQGGCTVADTNCIRNYILTRYDGQPGVVRTGVNPDGNLKGRITGLPTDPLANFLTTSYANQKSARVSGAEANIQHMFGRTGFGVQANYTYVRSPLKYDNANVSDQFAILGLSNSANVVGIFENEKWSVRLAYNWRGEFLAATVDGSGKAAPVYTDSYGQTDVSIGYNYNKNLSFQLEAINLTDETQRQHGRTSMATLNVTQAGPRYMLGARYKF</sequence>
<keyword evidence="4" id="KW-0998">Cell outer membrane</keyword>
<feature type="domain" description="TonB-dependent receptor plug" evidence="9">
    <location>
        <begin position="71"/>
        <end position="178"/>
    </location>
</feature>
<gene>
    <name evidence="10" type="ORF">SR858_24385</name>
</gene>
<dbReference type="Gene3D" id="2.170.130.10">
    <property type="entry name" value="TonB-dependent receptor, plug domain"/>
    <property type="match status" value="1"/>
</dbReference>
<dbReference type="InterPro" id="IPR010104">
    <property type="entry name" value="TonB_rcpt_bac"/>
</dbReference>
<evidence type="ECO:0000313" key="11">
    <source>
        <dbReference type="Proteomes" id="UP001326110"/>
    </source>
</evidence>
<dbReference type="RefSeq" id="WP_019923499.1">
    <property type="nucleotide sequence ID" value="NZ_CP140152.1"/>
</dbReference>
<feature type="compositionally biased region" description="Polar residues" evidence="6">
    <location>
        <begin position="267"/>
        <end position="290"/>
    </location>
</feature>
<dbReference type="Gene3D" id="2.40.170.20">
    <property type="entry name" value="TonB-dependent receptor, beta-barrel domain"/>
    <property type="match status" value="1"/>
</dbReference>
<dbReference type="Proteomes" id="UP001326110">
    <property type="component" value="Chromosome"/>
</dbReference>
<organism evidence="10 11">
    <name type="scientific">Duganella zoogloeoides</name>
    <dbReference type="NCBI Taxonomy" id="75659"/>
    <lineage>
        <taxon>Bacteria</taxon>
        <taxon>Pseudomonadati</taxon>
        <taxon>Pseudomonadota</taxon>
        <taxon>Betaproteobacteria</taxon>
        <taxon>Burkholderiales</taxon>
        <taxon>Oxalobacteraceae</taxon>
        <taxon>Telluria group</taxon>
        <taxon>Duganella</taxon>
    </lineage>
</organism>
<dbReference type="InterPro" id="IPR000531">
    <property type="entry name" value="Beta-barrel_TonB"/>
</dbReference>
<name>A0ABZ0XWW0_9BURK</name>
<evidence type="ECO:0000256" key="3">
    <source>
        <dbReference type="ARBA" id="ARBA00023136"/>
    </source>
</evidence>
<dbReference type="PANTHER" id="PTHR40980">
    <property type="entry name" value="PLUG DOMAIN-CONTAINING PROTEIN"/>
    <property type="match status" value="1"/>
</dbReference>
<reference evidence="10 11" key="1">
    <citation type="submission" date="2023-11" db="EMBL/GenBank/DDBJ databases">
        <title>MicrobeMod: A computational toolkit for identifying prokaryotic methylation and restriction-modification with nanopore sequencing.</title>
        <authorList>
            <person name="Crits-Christoph A."/>
            <person name="Kang S.C."/>
            <person name="Lee H."/>
            <person name="Ostrov N."/>
        </authorList>
    </citation>
    <scope>NUCLEOTIDE SEQUENCE [LARGE SCALE GENOMIC DNA]</scope>
    <source>
        <strain evidence="10 11">ATCC 25935</strain>
    </source>
</reference>
<evidence type="ECO:0000256" key="6">
    <source>
        <dbReference type="SAM" id="MobiDB-lite"/>
    </source>
</evidence>
<comment type="subcellular location">
    <subcellularLocation>
        <location evidence="1 5">Cell outer membrane</location>
    </subcellularLocation>
</comment>
<feature type="compositionally biased region" description="Polar residues" evidence="6">
    <location>
        <begin position="431"/>
        <end position="442"/>
    </location>
</feature>
<evidence type="ECO:0000256" key="7">
    <source>
        <dbReference type="SAM" id="SignalP"/>
    </source>
</evidence>
<dbReference type="Pfam" id="PF07715">
    <property type="entry name" value="Plug"/>
    <property type="match status" value="1"/>
</dbReference>
<dbReference type="SUPFAM" id="SSF56935">
    <property type="entry name" value="Porins"/>
    <property type="match status" value="1"/>
</dbReference>
<evidence type="ECO:0000256" key="4">
    <source>
        <dbReference type="ARBA" id="ARBA00023237"/>
    </source>
</evidence>
<evidence type="ECO:0000259" key="8">
    <source>
        <dbReference type="Pfam" id="PF00593"/>
    </source>
</evidence>
<proteinExistence type="inferred from homology"/>
<dbReference type="CDD" id="cd01347">
    <property type="entry name" value="ligand_gated_channel"/>
    <property type="match status" value="1"/>
</dbReference>
<protein>
    <submittedName>
        <fullName evidence="10">TonB-dependent receptor</fullName>
    </submittedName>
</protein>
<evidence type="ECO:0000256" key="2">
    <source>
        <dbReference type="ARBA" id="ARBA00009810"/>
    </source>
</evidence>
<accession>A0ABZ0XWW0</accession>
<keyword evidence="5" id="KW-0798">TonB box</keyword>
<dbReference type="Pfam" id="PF00593">
    <property type="entry name" value="TonB_dep_Rec_b-barrel"/>
    <property type="match status" value="1"/>
</dbReference>
<keyword evidence="10" id="KW-0675">Receptor</keyword>
<evidence type="ECO:0000313" key="10">
    <source>
        <dbReference type="EMBL" id="WQH04149.1"/>
    </source>
</evidence>